<keyword evidence="3 4" id="KW-0175">Coiled coil</keyword>
<dbReference type="GO" id="GO:0005198">
    <property type="term" value="F:structural molecule activity"/>
    <property type="evidence" value="ECO:0007669"/>
    <property type="project" value="InterPro"/>
</dbReference>
<evidence type="ECO:0000256" key="4">
    <source>
        <dbReference type="SAM" id="Coils"/>
    </source>
</evidence>
<evidence type="ECO:0000259" key="5">
    <source>
        <dbReference type="PROSITE" id="PS51842"/>
    </source>
</evidence>
<sequence>GGSSGRNSSGSCRRYAASCYGGGSYGGSGGSLGYGGGISIGSMAGGLCGGLGGGFGGGIGGGFGGGIGGGFGVGGDSLLSGNEKVTMQNLNDRLAAYLDKVRRLEEENTQLEQHIREWYRKQAPTAAKDYSHYYQAIEQLQNQIIAATVDNNKMILEIDNSRMTADDFRMKYENELVMSQTVEADINGLRNVLDELTRTRSGLESELESLKEELMSLKRNHEE</sequence>
<gene>
    <name evidence="6" type="primary">Krt19_3</name>
    <name evidence="6" type="ORF">RAMSUL_R12050</name>
</gene>
<accession>A0A852CRQ4</accession>
<keyword evidence="2" id="KW-0403">Intermediate filament</keyword>
<reference evidence="6" key="1">
    <citation type="submission" date="2019-09" db="EMBL/GenBank/DDBJ databases">
        <title>Bird 10,000 Genomes (B10K) Project - Family phase.</title>
        <authorList>
            <person name="Zhang G."/>
        </authorList>
    </citation>
    <scope>NUCLEOTIDE SEQUENCE</scope>
    <source>
        <strain evidence="6">B10K-DU-001-30</strain>
        <tissue evidence="6">Muscle</tissue>
    </source>
</reference>
<dbReference type="GO" id="GO:0005882">
    <property type="term" value="C:intermediate filament"/>
    <property type="evidence" value="ECO:0007669"/>
    <property type="project" value="UniProtKB-KW"/>
</dbReference>
<dbReference type="Proteomes" id="UP000611227">
    <property type="component" value="Unassembled WGS sequence"/>
</dbReference>
<organism evidence="6 7">
    <name type="scientific">Ramphastos sulfuratus</name>
    <dbReference type="NCBI Taxonomy" id="322582"/>
    <lineage>
        <taxon>Eukaryota</taxon>
        <taxon>Metazoa</taxon>
        <taxon>Chordata</taxon>
        <taxon>Craniata</taxon>
        <taxon>Vertebrata</taxon>
        <taxon>Euteleostomi</taxon>
        <taxon>Archelosauria</taxon>
        <taxon>Archosauria</taxon>
        <taxon>Dinosauria</taxon>
        <taxon>Saurischia</taxon>
        <taxon>Theropoda</taxon>
        <taxon>Coelurosauria</taxon>
        <taxon>Aves</taxon>
        <taxon>Neognathae</taxon>
        <taxon>Neoaves</taxon>
        <taxon>Telluraves</taxon>
        <taxon>Coraciimorphae</taxon>
        <taxon>Piciformes</taxon>
        <taxon>Ramphastidae</taxon>
        <taxon>Ramphastos</taxon>
    </lineage>
</organism>
<dbReference type="GO" id="GO:0030855">
    <property type="term" value="P:epithelial cell differentiation"/>
    <property type="evidence" value="ECO:0007669"/>
    <property type="project" value="TreeGrafter"/>
</dbReference>
<dbReference type="EMBL" id="WBNM01044182">
    <property type="protein sequence ID" value="NXP82567.1"/>
    <property type="molecule type" value="Genomic_DNA"/>
</dbReference>
<evidence type="ECO:0000256" key="3">
    <source>
        <dbReference type="ARBA" id="ARBA00023054"/>
    </source>
</evidence>
<comment type="caution">
    <text evidence="6">The sequence shown here is derived from an EMBL/GenBank/DDBJ whole genome shotgun (WGS) entry which is preliminary data.</text>
</comment>
<dbReference type="InterPro" id="IPR002957">
    <property type="entry name" value="Keratin_I"/>
</dbReference>
<dbReference type="Gene3D" id="1.20.5.1160">
    <property type="entry name" value="Vasodilator-stimulated phosphoprotein"/>
    <property type="match status" value="1"/>
</dbReference>
<dbReference type="PANTHER" id="PTHR23239">
    <property type="entry name" value="INTERMEDIATE FILAMENT"/>
    <property type="match status" value="1"/>
</dbReference>
<dbReference type="SMART" id="SM01391">
    <property type="entry name" value="Filament"/>
    <property type="match status" value="1"/>
</dbReference>
<dbReference type="SUPFAM" id="SSF64593">
    <property type="entry name" value="Intermediate filament protein, coiled coil region"/>
    <property type="match status" value="1"/>
</dbReference>
<proteinExistence type="predicted"/>
<keyword evidence="7" id="KW-1185">Reference proteome</keyword>
<feature type="non-terminal residue" evidence="6">
    <location>
        <position position="1"/>
    </location>
</feature>
<evidence type="ECO:0000313" key="7">
    <source>
        <dbReference type="Proteomes" id="UP000611227"/>
    </source>
</evidence>
<dbReference type="Pfam" id="PF00038">
    <property type="entry name" value="Filament"/>
    <property type="match status" value="1"/>
</dbReference>
<feature type="coiled-coil region" evidence="4">
    <location>
        <begin position="87"/>
        <end position="220"/>
    </location>
</feature>
<dbReference type="InterPro" id="IPR039008">
    <property type="entry name" value="IF_rod_dom"/>
</dbReference>
<dbReference type="PROSITE" id="PS51842">
    <property type="entry name" value="IF_ROD_2"/>
    <property type="match status" value="1"/>
</dbReference>
<evidence type="ECO:0000256" key="1">
    <source>
        <dbReference type="ARBA" id="ARBA00022744"/>
    </source>
</evidence>
<protein>
    <submittedName>
        <fullName evidence="6">K1C19 protein</fullName>
    </submittedName>
</protein>
<dbReference type="PRINTS" id="PR01248">
    <property type="entry name" value="TYPE1KERATIN"/>
</dbReference>
<dbReference type="AlphaFoldDB" id="A0A852CRQ4"/>
<dbReference type="GO" id="GO:0045109">
    <property type="term" value="P:intermediate filament organization"/>
    <property type="evidence" value="ECO:0007669"/>
    <property type="project" value="TreeGrafter"/>
</dbReference>
<feature type="non-terminal residue" evidence="6">
    <location>
        <position position="223"/>
    </location>
</feature>
<feature type="domain" description="IF rod" evidence="5">
    <location>
        <begin position="83"/>
        <end position="223"/>
    </location>
</feature>
<evidence type="ECO:0000313" key="6">
    <source>
        <dbReference type="EMBL" id="NXP82567.1"/>
    </source>
</evidence>
<name>A0A852CRQ4_9PICI</name>
<evidence type="ECO:0000256" key="2">
    <source>
        <dbReference type="ARBA" id="ARBA00022754"/>
    </source>
</evidence>
<dbReference type="FunFam" id="1.20.5.1160:FF:000002">
    <property type="entry name" value="Type I keratin 10"/>
    <property type="match status" value="1"/>
</dbReference>
<dbReference type="PANTHER" id="PTHR23239:SF379">
    <property type="entry name" value="IF ROD DOMAIN-CONTAINING PROTEIN"/>
    <property type="match status" value="1"/>
</dbReference>
<keyword evidence="1" id="KW-0416">Keratin</keyword>